<evidence type="ECO:0000259" key="2">
    <source>
        <dbReference type="Pfam" id="PF07510"/>
    </source>
</evidence>
<dbReference type="InterPro" id="IPR004919">
    <property type="entry name" value="GmrSD_N"/>
</dbReference>
<organism evidence="3 4">
    <name type="scientific">Helicobacter colisuis</name>
    <dbReference type="NCBI Taxonomy" id="2949739"/>
    <lineage>
        <taxon>Bacteria</taxon>
        <taxon>Pseudomonadati</taxon>
        <taxon>Campylobacterota</taxon>
        <taxon>Epsilonproteobacteria</taxon>
        <taxon>Campylobacterales</taxon>
        <taxon>Helicobacteraceae</taxon>
        <taxon>Helicobacter</taxon>
    </lineage>
</organism>
<reference evidence="3" key="1">
    <citation type="submission" date="2022-06" db="EMBL/GenBank/DDBJ databases">
        <title>Helicobacter colisuis sp. nov.</title>
        <authorList>
            <person name="Papic B."/>
            <person name="Gruntar I."/>
        </authorList>
    </citation>
    <scope>NUCLEOTIDE SEQUENCE</scope>
    <source>
        <strain evidence="3">11154-15</strain>
    </source>
</reference>
<keyword evidence="4" id="KW-1185">Reference proteome</keyword>
<dbReference type="PANTHER" id="PTHR35149:SF2">
    <property type="entry name" value="DUF262 DOMAIN-CONTAINING PROTEIN"/>
    <property type="match status" value="1"/>
</dbReference>
<proteinExistence type="predicted"/>
<evidence type="ECO:0000313" key="4">
    <source>
        <dbReference type="Proteomes" id="UP001057522"/>
    </source>
</evidence>
<dbReference type="Pfam" id="PF03235">
    <property type="entry name" value="GmrSD_N"/>
    <property type="match status" value="1"/>
</dbReference>
<protein>
    <submittedName>
        <fullName evidence="3">DUF262 domain-containing HNH endonuclease family protein</fullName>
    </submittedName>
</protein>
<keyword evidence="3" id="KW-0255">Endonuclease</keyword>
<comment type="caution">
    <text evidence="3">The sequence shown here is derived from an EMBL/GenBank/DDBJ whole genome shotgun (WGS) entry which is preliminary data.</text>
</comment>
<keyword evidence="3" id="KW-0378">Hydrolase</keyword>
<dbReference type="Pfam" id="PF07510">
    <property type="entry name" value="GmrSD_C"/>
    <property type="match status" value="1"/>
</dbReference>
<evidence type="ECO:0000259" key="1">
    <source>
        <dbReference type="Pfam" id="PF03235"/>
    </source>
</evidence>
<feature type="domain" description="GmrSD restriction endonucleases N-terminal" evidence="1">
    <location>
        <begin position="12"/>
        <end position="238"/>
    </location>
</feature>
<dbReference type="GO" id="GO:0004519">
    <property type="term" value="F:endonuclease activity"/>
    <property type="evidence" value="ECO:0007669"/>
    <property type="project" value="UniProtKB-KW"/>
</dbReference>
<sequence length="556" mass="66138">MANDFKVKGFNLEDLLADKKMSYQIPSYQRPYAWDKDQISDLIEDLTESYCNGKEEQYFCGSLVIAKGANSERYDIIDGQQRLTTFTILACVIRDFYIDNLGAENKDRIQDSIYDKYDKDKHKLKFLTDEKYQIAFENSVLRENVLQEKLKGIKKAQDIQDIKDNRYLQNAYYLKERLKEAIDENSIDIDDFVSWLYTEVILTGIECPDEESAIRIFNVLNDRGMPLSSMDILKSYLMQSLDKERREAFKTTWQEIMSNLKTMGFSMNDTLNAYLYYAIAKNPKEKLDKELKTYFEKTKQDSIAIIEEIKTFANHYIEIINTKDKHIYCLRYLPNQIYWRSILCAAKMVDYKDYNKLKELLMAYYYQNLIGMATANRFKQASFNILKAVKDIKSIDEIKNIMRENLSYYRTTESYKEWLDDADVYDLKWVKPTLLLLEYFSKDDEIGFIEMDNKLHTEHILPKNPKDEWKEIFSNEEREDWTNAIANLTLLKFKKNIQAQNKTYEEKREVYLNKDNVSTSFTITQDIFKHKQWNVEALEMRDNEIKTKIEKIIDIF</sequence>
<dbReference type="EMBL" id="JAMOKX010000001">
    <property type="protein sequence ID" value="MCL9818834.1"/>
    <property type="molecule type" value="Genomic_DNA"/>
</dbReference>
<dbReference type="RefSeq" id="WP_250603373.1">
    <property type="nucleotide sequence ID" value="NZ_JAMOKX010000001.1"/>
</dbReference>
<dbReference type="Proteomes" id="UP001057522">
    <property type="component" value="Unassembled WGS sequence"/>
</dbReference>
<accession>A0ABT0TSR8</accession>
<name>A0ABT0TSR8_9HELI</name>
<dbReference type="PANTHER" id="PTHR35149">
    <property type="entry name" value="SLL5132 PROTEIN"/>
    <property type="match status" value="1"/>
</dbReference>
<feature type="domain" description="GmrSD restriction endonucleases C-terminal" evidence="2">
    <location>
        <begin position="437"/>
        <end position="545"/>
    </location>
</feature>
<evidence type="ECO:0000313" key="3">
    <source>
        <dbReference type="EMBL" id="MCL9818834.1"/>
    </source>
</evidence>
<dbReference type="InterPro" id="IPR011089">
    <property type="entry name" value="GmrSD_C"/>
</dbReference>
<gene>
    <name evidence="3" type="ORF">NCR95_01380</name>
</gene>
<keyword evidence="3" id="KW-0540">Nuclease</keyword>